<gene>
    <name evidence="2" type="ORF">MAE01_26840</name>
</gene>
<dbReference type="PANTHER" id="PTHR43194">
    <property type="entry name" value="HYDROLASE ALPHA/BETA FOLD FAMILY"/>
    <property type="match status" value="1"/>
</dbReference>
<evidence type="ECO:0000313" key="2">
    <source>
        <dbReference type="EMBL" id="GEK87508.1"/>
    </source>
</evidence>
<dbReference type="GO" id="GO:0016787">
    <property type="term" value="F:hydrolase activity"/>
    <property type="evidence" value="ECO:0007669"/>
    <property type="project" value="UniProtKB-KW"/>
</dbReference>
<proteinExistence type="predicted"/>
<keyword evidence="3" id="KW-1185">Reference proteome</keyword>
<dbReference type="Gene3D" id="3.40.50.1820">
    <property type="entry name" value="alpha/beta hydrolase"/>
    <property type="match status" value="1"/>
</dbReference>
<comment type="caution">
    <text evidence="2">The sequence shown here is derived from an EMBL/GenBank/DDBJ whole genome shotgun (WGS) entry which is preliminary data.</text>
</comment>
<feature type="domain" description="AB hydrolase-1" evidence="1">
    <location>
        <begin position="27"/>
        <end position="256"/>
    </location>
</feature>
<dbReference type="SUPFAM" id="SSF53474">
    <property type="entry name" value="alpha/beta-Hydrolases"/>
    <property type="match status" value="1"/>
</dbReference>
<dbReference type="EMBL" id="BJUW01000014">
    <property type="protein sequence ID" value="GEK87508.1"/>
    <property type="molecule type" value="Genomic_DNA"/>
</dbReference>
<dbReference type="Proteomes" id="UP000321225">
    <property type="component" value="Unassembled WGS sequence"/>
</dbReference>
<dbReference type="PANTHER" id="PTHR43194:SF2">
    <property type="entry name" value="PEROXISOMAL MEMBRANE PROTEIN LPX1"/>
    <property type="match status" value="1"/>
</dbReference>
<keyword evidence="2" id="KW-0378">Hydrolase</keyword>
<protein>
    <submittedName>
        <fullName evidence="2">Alpha/beta hydrolase</fullName>
    </submittedName>
</protein>
<sequence length="263" mass="28446">MVHLPETLDRPGATLRYQDTGGLGDAVVFTHGAGVDHTMFDAQFAAARDAGFRAVSWDLRGHGASDLHHGVRFRSEDALDDLAALIDHLGLRRPALVGHSLGGNLVQELARREHALAGRLIVVDSTWNAGPLTRMERFWLRLAAPSLAMIPASRLPKLMATASATTPDVIEYARRCFARMPKPVFLDVWRATAELVDPEPGYRSPVPLTLIRGAADRTGNIATAMPRWAAAEGIEEHVIPDAGHIAPMDAPDAVTEVILAALR</sequence>
<dbReference type="Pfam" id="PF12697">
    <property type="entry name" value="Abhydrolase_6"/>
    <property type="match status" value="1"/>
</dbReference>
<dbReference type="InterPro" id="IPR050228">
    <property type="entry name" value="Carboxylesterase_BioH"/>
</dbReference>
<dbReference type="InterPro" id="IPR000073">
    <property type="entry name" value="AB_hydrolase_1"/>
</dbReference>
<organism evidence="2 3">
    <name type="scientific">Microbacterium aerolatum</name>
    <dbReference type="NCBI Taxonomy" id="153731"/>
    <lineage>
        <taxon>Bacteria</taxon>
        <taxon>Bacillati</taxon>
        <taxon>Actinomycetota</taxon>
        <taxon>Actinomycetes</taxon>
        <taxon>Micrococcales</taxon>
        <taxon>Microbacteriaceae</taxon>
        <taxon>Microbacterium</taxon>
    </lineage>
</organism>
<evidence type="ECO:0000313" key="3">
    <source>
        <dbReference type="Proteomes" id="UP000321225"/>
    </source>
</evidence>
<name>A0A511AH90_9MICO</name>
<dbReference type="AlphaFoldDB" id="A0A511AH90"/>
<reference evidence="2 3" key="1">
    <citation type="submission" date="2019-07" db="EMBL/GenBank/DDBJ databases">
        <title>Whole genome shotgun sequence of Microbacterium aerolatum NBRC 103071.</title>
        <authorList>
            <person name="Hosoyama A."/>
            <person name="Uohara A."/>
            <person name="Ohji S."/>
            <person name="Ichikawa N."/>
        </authorList>
    </citation>
    <scope>NUCLEOTIDE SEQUENCE [LARGE SCALE GENOMIC DNA]</scope>
    <source>
        <strain evidence="2 3">NBRC 103071</strain>
    </source>
</reference>
<accession>A0A511AH90</accession>
<dbReference type="InterPro" id="IPR029058">
    <property type="entry name" value="AB_hydrolase_fold"/>
</dbReference>
<dbReference type="RefSeq" id="WP_147040202.1">
    <property type="nucleotide sequence ID" value="NZ_BJUW01000014.1"/>
</dbReference>
<dbReference type="OrthoDB" id="3771266at2"/>
<evidence type="ECO:0000259" key="1">
    <source>
        <dbReference type="Pfam" id="PF12697"/>
    </source>
</evidence>